<proteinExistence type="predicted"/>
<dbReference type="PANTHER" id="PTHR22576:SF37">
    <property type="entry name" value="MUCOSA-ASSOCIATED LYMPHOID TISSUE LYMPHOMA TRANSLOCATION PROTEIN 1"/>
    <property type="match status" value="1"/>
</dbReference>
<dbReference type="Proteomes" id="UP000290819">
    <property type="component" value="Unassembled WGS sequence"/>
</dbReference>
<comment type="caution">
    <text evidence="3">The sequence shown here is derived from an EMBL/GenBank/DDBJ whole genome shotgun (WGS) entry which is preliminary data.</text>
</comment>
<dbReference type="InterPro" id="IPR029030">
    <property type="entry name" value="Caspase-like_dom_sf"/>
</dbReference>
<keyword evidence="1" id="KW-0472">Membrane</keyword>
<sequence>MRPGRVMIQSILLKTLDSIPLPLIVGLIIVLSWGWLVSQLKSLPSSGHSIRERSFWIVLGVVLIAEVSWFAYKIVDERSLGVRFTDKEFGVYVVQFDNDKDGTATRLFAAILESSLRSEAPNTRTVSVRSSTKKFPDEDAASIFEATKAAVIIEGVLDQSDKLLPKFIKQGESDWQAIRNFIDLRRPAEFVDVIKSSLPSYRNTQDLWLQNELAGLRKQMEAQSQAILDVQSQLSALKNKNVTANLAPQTLVRSGVRGKGLIVGINAYQNNARLAFARSDAEAMEFALKSSGLETISLLDEAATKAKISDVFAETLRNRLREEDVFVFYFAGHGVSVPTHSGQKAGYICPVESNSEKVVATCISMGEIGEWLSLLKSRTVVLILDTCVSGLIAQKLVGPLGGSRGLITKKSIPPPAIFPALDGKTVVVLTAGEPDQLSTELPALQHGVFTFYFLQGMQGGADIKANGKISLKDLYEYTWTRVENATAGKQTPTLNIWGDPDVYLVGQQVDADLQLPPR</sequence>
<dbReference type="GO" id="GO:0004197">
    <property type="term" value="F:cysteine-type endopeptidase activity"/>
    <property type="evidence" value="ECO:0007669"/>
    <property type="project" value="InterPro"/>
</dbReference>
<reference evidence="3 4" key="1">
    <citation type="submission" date="2017-03" db="EMBL/GenBank/DDBJ databases">
        <authorList>
            <person name="Safronova V.I."/>
            <person name="Sazanova A.L."/>
            <person name="Chirak E.R."/>
        </authorList>
    </citation>
    <scope>NUCLEOTIDE SEQUENCE [LARGE SCALE GENOMIC DNA]</scope>
    <source>
        <strain evidence="3 4">Opo-243</strain>
    </source>
</reference>
<dbReference type="AlphaFoldDB" id="A0A4Q1VCB3"/>
<dbReference type="SUPFAM" id="SSF52129">
    <property type="entry name" value="Caspase-like"/>
    <property type="match status" value="1"/>
</dbReference>
<evidence type="ECO:0000259" key="2">
    <source>
        <dbReference type="Pfam" id="PF00656"/>
    </source>
</evidence>
<feature type="domain" description="Peptidase C14 caspase" evidence="2">
    <location>
        <begin position="257"/>
        <end position="495"/>
    </location>
</feature>
<evidence type="ECO:0000256" key="1">
    <source>
        <dbReference type="SAM" id="Phobius"/>
    </source>
</evidence>
<evidence type="ECO:0000313" key="3">
    <source>
        <dbReference type="EMBL" id="RXT48720.1"/>
    </source>
</evidence>
<keyword evidence="1" id="KW-1133">Transmembrane helix</keyword>
<name>A0A4Q1VCB3_9BRAD</name>
<dbReference type="EMBL" id="MZXW01000016">
    <property type="protein sequence ID" value="RXT48720.1"/>
    <property type="molecule type" value="Genomic_DNA"/>
</dbReference>
<organism evidence="3 4">
    <name type="scientific">Bradyrhizobium betae</name>
    <dbReference type="NCBI Taxonomy" id="244734"/>
    <lineage>
        <taxon>Bacteria</taxon>
        <taxon>Pseudomonadati</taxon>
        <taxon>Pseudomonadota</taxon>
        <taxon>Alphaproteobacteria</taxon>
        <taxon>Hyphomicrobiales</taxon>
        <taxon>Nitrobacteraceae</taxon>
        <taxon>Bradyrhizobium</taxon>
    </lineage>
</organism>
<accession>A0A4Q1VCB3</accession>
<evidence type="ECO:0000313" key="4">
    <source>
        <dbReference type="Proteomes" id="UP000290819"/>
    </source>
</evidence>
<dbReference type="InterPro" id="IPR052039">
    <property type="entry name" value="Caspase-related_regulators"/>
</dbReference>
<protein>
    <recommendedName>
        <fullName evidence="2">Peptidase C14 caspase domain-containing protein</fullName>
    </recommendedName>
</protein>
<dbReference type="Pfam" id="PF00656">
    <property type="entry name" value="Peptidase_C14"/>
    <property type="match status" value="1"/>
</dbReference>
<dbReference type="GO" id="GO:0006508">
    <property type="term" value="P:proteolysis"/>
    <property type="evidence" value="ECO:0007669"/>
    <property type="project" value="InterPro"/>
</dbReference>
<dbReference type="PANTHER" id="PTHR22576">
    <property type="entry name" value="MUCOSA ASSOCIATED LYMPHOID TISSUE LYMPHOMA TRANSLOCATION PROTEIN 1/PARACASPASE"/>
    <property type="match status" value="1"/>
</dbReference>
<keyword evidence="1" id="KW-0812">Transmembrane</keyword>
<gene>
    <name evidence="3" type="ORF">B5V03_12480</name>
</gene>
<feature type="transmembrane region" description="Helical" evidence="1">
    <location>
        <begin position="12"/>
        <end position="35"/>
    </location>
</feature>
<feature type="transmembrane region" description="Helical" evidence="1">
    <location>
        <begin position="55"/>
        <end position="75"/>
    </location>
</feature>
<dbReference type="Gene3D" id="3.40.50.1460">
    <property type="match status" value="1"/>
</dbReference>
<dbReference type="InterPro" id="IPR011600">
    <property type="entry name" value="Pept_C14_caspase"/>
</dbReference>
<keyword evidence="4" id="KW-1185">Reference proteome</keyword>